<dbReference type="STRING" id="145388.A0A0D2MG47"/>
<dbReference type="KEGG" id="mng:MNEG_8314"/>
<dbReference type="Proteomes" id="UP000054498">
    <property type="component" value="Unassembled WGS sequence"/>
</dbReference>
<sequence>MDSCLSLLKNAATTKSVSPELVEGALVWLEESTAGESSGVESIDGSWRLVFSTSTGLRFFQYIPVKEDLVIDSKSGAISLESELGPFRFIIGGAISAWKPAKGELDFQFSSVDILLFGNKIKTLSPTTKPKTYSFYFVGGRISAARSSAGGLSLLLR</sequence>
<reference evidence="1 2" key="1">
    <citation type="journal article" date="2013" name="BMC Genomics">
        <title>Reconstruction of the lipid metabolism for the microalga Monoraphidium neglectum from its genome sequence reveals characteristics suitable for biofuel production.</title>
        <authorList>
            <person name="Bogen C."/>
            <person name="Al-Dilaimi A."/>
            <person name="Albersmeier A."/>
            <person name="Wichmann J."/>
            <person name="Grundmann M."/>
            <person name="Rupp O."/>
            <person name="Lauersen K.J."/>
            <person name="Blifernez-Klassen O."/>
            <person name="Kalinowski J."/>
            <person name="Goesmann A."/>
            <person name="Mussgnug J.H."/>
            <person name="Kruse O."/>
        </authorList>
    </citation>
    <scope>NUCLEOTIDE SEQUENCE [LARGE SCALE GENOMIC DNA]</scope>
    <source>
        <strain evidence="1 2">SAG 48.87</strain>
    </source>
</reference>
<dbReference type="RefSeq" id="XP_013898666.1">
    <property type="nucleotide sequence ID" value="XM_014043212.1"/>
</dbReference>
<gene>
    <name evidence="1" type="ORF">MNEG_8314</name>
</gene>
<dbReference type="AlphaFoldDB" id="A0A0D2MG47"/>
<evidence type="ECO:0000313" key="1">
    <source>
        <dbReference type="EMBL" id="KIY99646.1"/>
    </source>
</evidence>
<protein>
    <recommendedName>
        <fullName evidence="3">Plastid lipid-associated protein/fibrillin conserved domain-containing protein</fullName>
    </recommendedName>
</protein>
<evidence type="ECO:0000313" key="2">
    <source>
        <dbReference type="Proteomes" id="UP000054498"/>
    </source>
</evidence>
<dbReference type="GeneID" id="25741190"/>
<dbReference type="OrthoDB" id="44190at2759"/>
<evidence type="ECO:0008006" key="3">
    <source>
        <dbReference type="Google" id="ProtNLM"/>
    </source>
</evidence>
<proteinExistence type="predicted"/>
<organism evidence="1 2">
    <name type="scientific">Monoraphidium neglectum</name>
    <dbReference type="NCBI Taxonomy" id="145388"/>
    <lineage>
        <taxon>Eukaryota</taxon>
        <taxon>Viridiplantae</taxon>
        <taxon>Chlorophyta</taxon>
        <taxon>core chlorophytes</taxon>
        <taxon>Chlorophyceae</taxon>
        <taxon>CS clade</taxon>
        <taxon>Sphaeropleales</taxon>
        <taxon>Selenastraceae</taxon>
        <taxon>Monoraphidium</taxon>
    </lineage>
</organism>
<keyword evidence="2" id="KW-1185">Reference proteome</keyword>
<dbReference type="EMBL" id="KK101784">
    <property type="protein sequence ID" value="KIY99646.1"/>
    <property type="molecule type" value="Genomic_DNA"/>
</dbReference>
<dbReference type="PANTHER" id="PTHR35690">
    <property type="entry name" value="OS01G0363500 PROTEIN"/>
    <property type="match status" value="1"/>
</dbReference>
<accession>A0A0D2MG47</accession>
<name>A0A0D2MG47_9CHLO</name>
<dbReference type="PANTHER" id="PTHR35690:SF1">
    <property type="entry name" value="OS01G0363500 PROTEIN"/>
    <property type="match status" value="1"/>
</dbReference>